<accession>A0A428S3H2</accession>
<dbReference type="Proteomes" id="UP000287144">
    <property type="component" value="Unassembled WGS sequence"/>
</dbReference>
<gene>
    <name evidence="2" type="ORF">CEP52_016453</name>
</gene>
<reference evidence="2 3" key="1">
    <citation type="submission" date="2017-06" db="EMBL/GenBank/DDBJ databases">
        <title>Comparative genomic analysis of Ambrosia Fusariam Clade fungi.</title>
        <authorList>
            <person name="Stajich J.E."/>
            <person name="Carrillo J."/>
            <person name="Kijimoto T."/>
            <person name="Eskalen A."/>
            <person name="O'Donnell K."/>
            <person name="Kasson M."/>
        </authorList>
    </citation>
    <scope>NUCLEOTIDE SEQUENCE [LARGE SCALE GENOMIC DNA]</scope>
    <source>
        <strain evidence="2 3">NRRL62579</strain>
    </source>
</reference>
<sequence>MNLDTDGKCHIVSYEEYTSFEVSVLLMYRVQTEAPRRYRFAFRPGREINGRGVGPPNNNQYSMNPLEQARAHQNYLRNQQAQRPMMQKLTDYVLNNKKEIAIDLAGYSTGYVLGGLASLGPSLRPAAGWADRFIRERLEYQGARAGGRRGDRVLGVDDNDQQDQTDSNLDDESRRG</sequence>
<evidence type="ECO:0000313" key="3">
    <source>
        <dbReference type="Proteomes" id="UP000287144"/>
    </source>
</evidence>
<organism evidence="2 3">
    <name type="scientific">Fusarium oligoseptatum</name>
    <dbReference type="NCBI Taxonomy" id="2604345"/>
    <lineage>
        <taxon>Eukaryota</taxon>
        <taxon>Fungi</taxon>
        <taxon>Dikarya</taxon>
        <taxon>Ascomycota</taxon>
        <taxon>Pezizomycotina</taxon>
        <taxon>Sordariomycetes</taxon>
        <taxon>Hypocreomycetidae</taxon>
        <taxon>Hypocreales</taxon>
        <taxon>Nectriaceae</taxon>
        <taxon>Fusarium</taxon>
        <taxon>Fusarium solani species complex</taxon>
    </lineage>
</organism>
<feature type="region of interest" description="Disordered" evidence="1">
    <location>
        <begin position="145"/>
        <end position="176"/>
    </location>
</feature>
<evidence type="ECO:0000313" key="2">
    <source>
        <dbReference type="EMBL" id="RSL84371.1"/>
    </source>
</evidence>
<proteinExistence type="predicted"/>
<keyword evidence="3" id="KW-1185">Reference proteome</keyword>
<dbReference type="AlphaFoldDB" id="A0A428S3H2"/>
<dbReference type="EMBL" id="NKCK01000350">
    <property type="protein sequence ID" value="RSL84371.1"/>
    <property type="molecule type" value="Genomic_DNA"/>
</dbReference>
<protein>
    <submittedName>
        <fullName evidence="2">Uncharacterized protein</fullName>
    </submittedName>
</protein>
<comment type="caution">
    <text evidence="2">The sequence shown here is derived from an EMBL/GenBank/DDBJ whole genome shotgun (WGS) entry which is preliminary data.</text>
</comment>
<name>A0A428S3H2_9HYPO</name>
<dbReference type="STRING" id="1325735.A0A428S3H2"/>
<evidence type="ECO:0000256" key="1">
    <source>
        <dbReference type="SAM" id="MobiDB-lite"/>
    </source>
</evidence>